<protein>
    <recommendedName>
        <fullName evidence="4">MARVEL domain-containing protein</fullName>
    </recommendedName>
</protein>
<dbReference type="EMBL" id="MU151075">
    <property type="protein sequence ID" value="KAF9452122.1"/>
    <property type="molecule type" value="Genomic_DNA"/>
</dbReference>
<evidence type="ECO:0000313" key="3">
    <source>
        <dbReference type="Proteomes" id="UP000807342"/>
    </source>
</evidence>
<evidence type="ECO:0000313" key="2">
    <source>
        <dbReference type="EMBL" id="KAF9452122.1"/>
    </source>
</evidence>
<dbReference type="Proteomes" id="UP000807342">
    <property type="component" value="Unassembled WGS sequence"/>
</dbReference>
<keyword evidence="1" id="KW-0812">Transmembrane</keyword>
<feature type="transmembrane region" description="Helical" evidence="1">
    <location>
        <begin position="7"/>
        <end position="29"/>
    </location>
</feature>
<dbReference type="OrthoDB" id="2992074at2759"/>
<comment type="caution">
    <text evidence="2">The sequence shown here is derived from an EMBL/GenBank/DDBJ whole genome shotgun (WGS) entry which is preliminary data.</text>
</comment>
<evidence type="ECO:0000256" key="1">
    <source>
        <dbReference type="SAM" id="Phobius"/>
    </source>
</evidence>
<dbReference type="AlphaFoldDB" id="A0A9P6C571"/>
<feature type="transmembrane region" description="Helical" evidence="1">
    <location>
        <begin position="111"/>
        <end position="135"/>
    </location>
</feature>
<evidence type="ECO:0008006" key="4">
    <source>
        <dbReference type="Google" id="ProtNLM"/>
    </source>
</evidence>
<sequence>MQLKRTPFYILALFTAGLQSLFGFFASFIDGRSSLLYVFGKVAGSLSIVTWVWIGLLLRFNNKSLSTHALTRSLAHFTSFVILSLIWLAIGIMLATQAVHECSTKTLWCTAASFSTALAFLTSTFSEIAALLIWLGSKRTGAGLSVNVAQINCRMLDYDA</sequence>
<name>A0A9P6C571_9AGAR</name>
<gene>
    <name evidence="2" type="ORF">P691DRAFT_805649</name>
</gene>
<keyword evidence="3" id="KW-1185">Reference proteome</keyword>
<feature type="transmembrane region" description="Helical" evidence="1">
    <location>
        <begin position="35"/>
        <end position="58"/>
    </location>
</feature>
<organism evidence="2 3">
    <name type="scientific">Macrolepiota fuliginosa MF-IS2</name>
    <dbReference type="NCBI Taxonomy" id="1400762"/>
    <lineage>
        <taxon>Eukaryota</taxon>
        <taxon>Fungi</taxon>
        <taxon>Dikarya</taxon>
        <taxon>Basidiomycota</taxon>
        <taxon>Agaricomycotina</taxon>
        <taxon>Agaricomycetes</taxon>
        <taxon>Agaricomycetidae</taxon>
        <taxon>Agaricales</taxon>
        <taxon>Agaricineae</taxon>
        <taxon>Agaricaceae</taxon>
        <taxon>Macrolepiota</taxon>
    </lineage>
</organism>
<feature type="transmembrane region" description="Helical" evidence="1">
    <location>
        <begin position="79"/>
        <end position="99"/>
    </location>
</feature>
<proteinExistence type="predicted"/>
<accession>A0A9P6C571</accession>
<keyword evidence="1" id="KW-0472">Membrane</keyword>
<reference evidence="2" key="1">
    <citation type="submission" date="2020-11" db="EMBL/GenBank/DDBJ databases">
        <authorList>
            <consortium name="DOE Joint Genome Institute"/>
            <person name="Ahrendt S."/>
            <person name="Riley R."/>
            <person name="Andreopoulos W."/>
            <person name="Labutti K."/>
            <person name="Pangilinan J."/>
            <person name="Ruiz-Duenas F.J."/>
            <person name="Barrasa J.M."/>
            <person name="Sanchez-Garcia M."/>
            <person name="Camarero S."/>
            <person name="Miyauchi S."/>
            <person name="Serrano A."/>
            <person name="Linde D."/>
            <person name="Babiker R."/>
            <person name="Drula E."/>
            <person name="Ayuso-Fernandez I."/>
            <person name="Pacheco R."/>
            <person name="Padilla G."/>
            <person name="Ferreira P."/>
            <person name="Barriuso J."/>
            <person name="Kellner H."/>
            <person name="Castanera R."/>
            <person name="Alfaro M."/>
            <person name="Ramirez L."/>
            <person name="Pisabarro A.G."/>
            <person name="Kuo A."/>
            <person name="Tritt A."/>
            <person name="Lipzen A."/>
            <person name="He G."/>
            <person name="Yan M."/>
            <person name="Ng V."/>
            <person name="Cullen D."/>
            <person name="Martin F."/>
            <person name="Rosso M.-N."/>
            <person name="Henrissat B."/>
            <person name="Hibbett D."/>
            <person name="Martinez A.T."/>
            <person name="Grigoriev I.V."/>
        </authorList>
    </citation>
    <scope>NUCLEOTIDE SEQUENCE</scope>
    <source>
        <strain evidence="2">MF-IS2</strain>
    </source>
</reference>
<keyword evidence="1" id="KW-1133">Transmembrane helix</keyword>